<dbReference type="Pfam" id="PF02586">
    <property type="entry name" value="SRAP"/>
    <property type="match status" value="1"/>
</dbReference>
<dbReference type="InterPro" id="IPR036590">
    <property type="entry name" value="SRAP-like"/>
</dbReference>
<dbReference type="GO" id="GO:0008233">
    <property type="term" value="F:peptidase activity"/>
    <property type="evidence" value="ECO:0007669"/>
    <property type="project" value="UniProtKB-KW"/>
</dbReference>
<evidence type="ECO:0000256" key="6">
    <source>
        <dbReference type="ARBA" id="ARBA00023125"/>
    </source>
</evidence>
<keyword evidence="4 8" id="KW-0378">Hydrolase</keyword>
<dbReference type="Proteomes" id="UP001145109">
    <property type="component" value="Unassembled WGS sequence"/>
</dbReference>
<reference evidence="9" key="1">
    <citation type="submission" date="2022-09" db="EMBL/GenBank/DDBJ databases">
        <title>Draft genome sequence of Coprococcus comes strain 31264.</title>
        <authorList>
            <person name="Atsushi H."/>
            <person name="Moriya O."/>
            <person name="Mitsuo S."/>
        </authorList>
    </citation>
    <scope>NUCLEOTIDE SEQUENCE</scope>
    <source>
        <strain evidence="9">JCM 31264</strain>
    </source>
</reference>
<evidence type="ECO:0000256" key="2">
    <source>
        <dbReference type="ARBA" id="ARBA00022670"/>
    </source>
</evidence>
<keyword evidence="2 8" id="KW-0645">Protease</keyword>
<evidence type="ECO:0000256" key="5">
    <source>
        <dbReference type="ARBA" id="ARBA00023124"/>
    </source>
</evidence>
<keyword evidence="7" id="KW-0456">Lyase</keyword>
<keyword evidence="6" id="KW-0238">DNA-binding</keyword>
<dbReference type="GO" id="GO:0016829">
    <property type="term" value="F:lyase activity"/>
    <property type="evidence" value="ECO:0007669"/>
    <property type="project" value="UniProtKB-KW"/>
</dbReference>
<name>A0AA37QCA2_9FIRM</name>
<evidence type="ECO:0000256" key="3">
    <source>
        <dbReference type="ARBA" id="ARBA00022763"/>
    </source>
</evidence>
<reference evidence="9" key="2">
    <citation type="submission" date="2022-11" db="EMBL/GenBank/DDBJ databases">
        <title>Draft genome sequence of Coprococcus comes strain 31264.</title>
        <authorList>
            <person name="Hisatomi A."/>
            <person name="Ohkuma M."/>
            <person name="Sakamoto M."/>
        </authorList>
    </citation>
    <scope>NUCLEOTIDE SEQUENCE</scope>
    <source>
        <strain evidence="9">JCM 31264</strain>
    </source>
</reference>
<keyword evidence="5" id="KW-0190">Covalent protein-DNA linkage</keyword>
<dbReference type="GO" id="GO:0006508">
    <property type="term" value="P:proteolysis"/>
    <property type="evidence" value="ECO:0007669"/>
    <property type="project" value="UniProtKB-KW"/>
</dbReference>
<keyword evidence="3" id="KW-0227">DNA damage</keyword>
<comment type="caution">
    <text evidence="9">The sequence shown here is derived from an EMBL/GenBank/DDBJ whole genome shotgun (WGS) entry which is preliminary data.</text>
</comment>
<evidence type="ECO:0000313" key="9">
    <source>
        <dbReference type="EMBL" id="GLG87244.1"/>
    </source>
</evidence>
<comment type="similarity">
    <text evidence="1 8">Belongs to the SOS response-associated peptidase family.</text>
</comment>
<evidence type="ECO:0000256" key="7">
    <source>
        <dbReference type="ARBA" id="ARBA00023239"/>
    </source>
</evidence>
<dbReference type="GO" id="GO:0003697">
    <property type="term" value="F:single-stranded DNA binding"/>
    <property type="evidence" value="ECO:0007669"/>
    <property type="project" value="InterPro"/>
</dbReference>
<dbReference type="RefSeq" id="WP_055248488.1">
    <property type="nucleotide sequence ID" value="NZ_BSCI01000009.1"/>
</dbReference>
<evidence type="ECO:0000256" key="8">
    <source>
        <dbReference type="RuleBase" id="RU364100"/>
    </source>
</evidence>
<evidence type="ECO:0000256" key="4">
    <source>
        <dbReference type="ARBA" id="ARBA00022801"/>
    </source>
</evidence>
<proteinExistence type="inferred from homology"/>
<organism evidence="9 10">
    <name type="scientific">Coprococcus comes</name>
    <dbReference type="NCBI Taxonomy" id="410072"/>
    <lineage>
        <taxon>Bacteria</taxon>
        <taxon>Bacillati</taxon>
        <taxon>Bacillota</taxon>
        <taxon>Clostridia</taxon>
        <taxon>Lachnospirales</taxon>
        <taxon>Lachnospiraceae</taxon>
        <taxon>Coprococcus</taxon>
    </lineage>
</organism>
<dbReference type="InterPro" id="IPR003738">
    <property type="entry name" value="SRAP"/>
</dbReference>
<dbReference type="PANTHER" id="PTHR13604:SF0">
    <property type="entry name" value="ABASIC SITE PROCESSING PROTEIN HMCES"/>
    <property type="match status" value="1"/>
</dbReference>
<dbReference type="EC" id="3.4.-.-" evidence="8"/>
<evidence type="ECO:0000256" key="1">
    <source>
        <dbReference type="ARBA" id="ARBA00008136"/>
    </source>
</evidence>
<gene>
    <name evidence="9" type="ORF">comes_17890</name>
</gene>
<dbReference type="Gene3D" id="3.90.1680.10">
    <property type="entry name" value="SOS response associated peptidase-like"/>
    <property type="match status" value="1"/>
</dbReference>
<dbReference type="PANTHER" id="PTHR13604">
    <property type="entry name" value="DC12-RELATED"/>
    <property type="match status" value="1"/>
</dbReference>
<dbReference type="EMBL" id="BSCI01000009">
    <property type="protein sequence ID" value="GLG87244.1"/>
    <property type="molecule type" value="Genomic_DNA"/>
</dbReference>
<dbReference type="GO" id="GO:0106300">
    <property type="term" value="P:protein-DNA covalent cross-linking repair"/>
    <property type="evidence" value="ECO:0007669"/>
    <property type="project" value="InterPro"/>
</dbReference>
<protein>
    <recommendedName>
        <fullName evidence="8">Abasic site processing protein</fullName>
        <ecNumber evidence="8">3.4.-.-</ecNumber>
    </recommendedName>
</protein>
<accession>A0AA37QCA2</accession>
<dbReference type="SUPFAM" id="SSF143081">
    <property type="entry name" value="BB1717-like"/>
    <property type="match status" value="1"/>
</dbReference>
<sequence>MCGRYYVDDETAREIEKIVRELDKKLQIERAGDIRPSDAALVLSQREHHLTAKQMNWGFPGFQGKGLLINARAEGVLEKKTFRESVLHRRCVIPAKGFYEWNQGKEKFSFEREEPVLFMAGCFNQFQGQNRFVILTTEANASVSMVHERMPLVLESKEIKDWVLDDDAVEFLLHKTPVSLNRKSDYEQIRLF</sequence>
<evidence type="ECO:0000313" key="10">
    <source>
        <dbReference type="Proteomes" id="UP001145109"/>
    </source>
</evidence>
<dbReference type="AlphaFoldDB" id="A0AA37QCA2"/>